<feature type="transmembrane region" description="Helical" evidence="1">
    <location>
        <begin position="180"/>
        <end position="208"/>
    </location>
</feature>
<dbReference type="WBParaSite" id="SSLN_0001577501-mRNA-1">
    <property type="protein sequence ID" value="SSLN_0001577501-mRNA-1"/>
    <property type="gene ID" value="SSLN_0001577501"/>
</dbReference>
<gene>
    <name evidence="2" type="ORF">SSLN_LOCUS15207</name>
</gene>
<protein>
    <submittedName>
        <fullName evidence="4">G_PROTEIN_RECEP_F1_2 domain-containing protein</fullName>
    </submittedName>
</protein>
<dbReference type="AlphaFoldDB" id="A0A183TFF9"/>
<organism evidence="4">
    <name type="scientific">Schistocephalus solidus</name>
    <name type="common">Tapeworm</name>
    <dbReference type="NCBI Taxonomy" id="70667"/>
    <lineage>
        <taxon>Eukaryota</taxon>
        <taxon>Metazoa</taxon>
        <taxon>Spiralia</taxon>
        <taxon>Lophotrochozoa</taxon>
        <taxon>Platyhelminthes</taxon>
        <taxon>Cestoda</taxon>
        <taxon>Eucestoda</taxon>
        <taxon>Diphyllobothriidea</taxon>
        <taxon>Diphyllobothriidae</taxon>
        <taxon>Schistocephalus</taxon>
    </lineage>
</organism>
<keyword evidence="1" id="KW-0812">Transmembrane</keyword>
<keyword evidence="1" id="KW-1133">Transmembrane helix</keyword>
<dbReference type="SUPFAM" id="SSF81321">
    <property type="entry name" value="Family A G protein-coupled receptor-like"/>
    <property type="match status" value="1"/>
</dbReference>
<sequence>MNNVESKTFWHCVPSTNFPNVVDISFYIFETTGIFLNAFVLAGLSKVHPNPRTSLMLLRSISVCCLLTAFVNFLEDAYPFAWRSNNYHFNRLVCIFWESRFIYWIFVVMGTHYLVFFSLDRLEVIEEVKSYKSMVEEHRILSFHITAVVGGILLTTPQVLTVNLKGDTCDCAPTQVNIPFLSIIYAYTYVWFALMLVFVSSLLTFVCWKLIQAIREPSGHDRTDNLCLLTLESQAYGKGTHAATPLGWRSASMCILPLALSYCLTFVYDSTYQVLSALNLTTFIINSIQQQIGALLLVINTNLIPCILIFYIPALRSFFLLVLQKLHLRK</sequence>
<feature type="transmembrane region" description="Helical" evidence="1">
    <location>
        <begin position="302"/>
        <end position="323"/>
    </location>
</feature>
<dbReference type="Proteomes" id="UP000275846">
    <property type="component" value="Unassembled WGS sequence"/>
</dbReference>
<proteinExistence type="predicted"/>
<keyword evidence="3" id="KW-1185">Reference proteome</keyword>
<dbReference type="OrthoDB" id="6256425at2759"/>
<feature type="transmembrane region" description="Helical" evidence="1">
    <location>
        <begin position="56"/>
        <end position="74"/>
    </location>
</feature>
<reference evidence="2 3" key="2">
    <citation type="submission" date="2018-11" db="EMBL/GenBank/DDBJ databases">
        <authorList>
            <consortium name="Pathogen Informatics"/>
        </authorList>
    </citation>
    <scope>NUCLEOTIDE SEQUENCE [LARGE SCALE GENOMIC DNA]</scope>
    <source>
        <strain evidence="2 3">NST_G2</strain>
    </source>
</reference>
<feature type="transmembrane region" description="Helical" evidence="1">
    <location>
        <begin position="24"/>
        <end position="44"/>
    </location>
</feature>
<evidence type="ECO:0000313" key="4">
    <source>
        <dbReference type="WBParaSite" id="SSLN_0001577501-mRNA-1"/>
    </source>
</evidence>
<name>A0A183TFF9_SCHSO</name>
<evidence type="ECO:0000256" key="1">
    <source>
        <dbReference type="SAM" id="Phobius"/>
    </source>
</evidence>
<feature type="transmembrane region" description="Helical" evidence="1">
    <location>
        <begin position="246"/>
        <end position="268"/>
    </location>
</feature>
<dbReference type="EMBL" id="UYSU01039691">
    <property type="protein sequence ID" value="VDM01593.1"/>
    <property type="molecule type" value="Genomic_DNA"/>
</dbReference>
<reference evidence="4" key="1">
    <citation type="submission" date="2016-06" db="UniProtKB">
        <authorList>
            <consortium name="WormBaseParasite"/>
        </authorList>
    </citation>
    <scope>IDENTIFICATION</scope>
</reference>
<dbReference type="Gene3D" id="1.20.1070.10">
    <property type="entry name" value="Rhodopsin 7-helix transmembrane proteins"/>
    <property type="match status" value="1"/>
</dbReference>
<evidence type="ECO:0000313" key="2">
    <source>
        <dbReference type="EMBL" id="VDM01593.1"/>
    </source>
</evidence>
<keyword evidence="1" id="KW-0472">Membrane</keyword>
<feature type="transmembrane region" description="Helical" evidence="1">
    <location>
        <begin position="101"/>
        <end position="119"/>
    </location>
</feature>
<dbReference type="STRING" id="70667.A0A183TFF9"/>
<evidence type="ECO:0000313" key="3">
    <source>
        <dbReference type="Proteomes" id="UP000275846"/>
    </source>
</evidence>
<accession>A0A183TFF9</accession>
<feature type="transmembrane region" description="Helical" evidence="1">
    <location>
        <begin position="140"/>
        <end position="160"/>
    </location>
</feature>